<dbReference type="Proteomes" id="UP000243650">
    <property type="component" value="Unassembled WGS sequence"/>
</dbReference>
<dbReference type="EMBL" id="PVNS01000001">
    <property type="protein sequence ID" value="PRO67253.1"/>
    <property type="molecule type" value="Genomic_DNA"/>
</dbReference>
<gene>
    <name evidence="3" type="ORF">C6I21_01440</name>
</gene>
<keyword evidence="1" id="KW-1133">Transmembrane helix</keyword>
<organism evidence="3 4">
    <name type="scientific">Alkalicoccus urumqiensis</name>
    <name type="common">Bacillus urumqiensis</name>
    <dbReference type="NCBI Taxonomy" id="1548213"/>
    <lineage>
        <taxon>Bacteria</taxon>
        <taxon>Bacillati</taxon>
        <taxon>Bacillota</taxon>
        <taxon>Bacilli</taxon>
        <taxon>Bacillales</taxon>
        <taxon>Bacillaceae</taxon>
        <taxon>Alkalicoccus</taxon>
    </lineage>
</organism>
<keyword evidence="1" id="KW-0472">Membrane</keyword>
<evidence type="ECO:0000259" key="2">
    <source>
        <dbReference type="Pfam" id="PF07853"/>
    </source>
</evidence>
<feature type="domain" description="DUF1648" evidence="2">
    <location>
        <begin position="9"/>
        <end position="54"/>
    </location>
</feature>
<keyword evidence="4" id="KW-1185">Reference proteome</keyword>
<feature type="transmembrane region" description="Helical" evidence="1">
    <location>
        <begin position="140"/>
        <end position="161"/>
    </location>
</feature>
<name>A0A2P6MLV0_ALKUR</name>
<accession>A0A2P6MLV0</accession>
<sequence>MKLDIAAWIIFLAAAVYTAFTYSSLPDTIPRHFNAAGEPTAFSGKEMLVSLVLLYAGTVLLLTLLNHFLIRRQKDPHQAVQFIQLPGLKRDSLSEEQAAHVQQQSTGLLSVLNLLLSLMFAYLLLMMIQTALGHQNGLSWDFWLLIALTAAAPVVMSWRIVRSVRRMDENE</sequence>
<dbReference type="InterPro" id="IPR012867">
    <property type="entry name" value="DUF1648"/>
</dbReference>
<dbReference type="AlphaFoldDB" id="A0A2P6MLV0"/>
<feature type="transmembrane region" description="Helical" evidence="1">
    <location>
        <begin position="47"/>
        <end position="69"/>
    </location>
</feature>
<dbReference type="OrthoDB" id="9808690at2"/>
<feature type="transmembrane region" description="Helical" evidence="1">
    <location>
        <begin position="107"/>
        <end position="128"/>
    </location>
</feature>
<protein>
    <recommendedName>
        <fullName evidence="2">DUF1648 domain-containing protein</fullName>
    </recommendedName>
</protein>
<reference evidence="3 4" key="1">
    <citation type="submission" date="2018-03" db="EMBL/GenBank/DDBJ databases">
        <title>Bacillus urumqiensis sp. nov., a moderately haloalkaliphilic bacterium isolated from a salt lake.</title>
        <authorList>
            <person name="Zhao B."/>
            <person name="Liao Z."/>
        </authorList>
    </citation>
    <scope>NUCLEOTIDE SEQUENCE [LARGE SCALE GENOMIC DNA]</scope>
    <source>
        <strain evidence="3 4">BZ-SZ-XJ18</strain>
    </source>
</reference>
<dbReference type="RefSeq" id="WP_105957637.1">
    <property type="nucleotide sequence ID" value="NZ_PVNS01000001.1"/>
</dbReference>
<comment type="caution">
    <text evidence="3">The sequence shown here is derived from an EMBL/GenBank/DDBJ whole genome shotgun (WGS) entry which is preliminary data.</text>
</comment>
<evidence type="ECO:0000313" key="4">
    <source>
        <dbReference type="Proteomes" id="UP000243650"/>
    </source>
</evidence>
<proteinExistence type="predicted"/>
<evidence type="ECO:0000256" key="1">
    <source>
        <dbReference type="SAM" id="Phobius"/>
    </source>
</evidence>
<dbReference type="Pfam" id="PF07853">
    <property type="entry name" value="DUF1648"/>
    <property type="match status" value="1"/>
</dbReference>
<keyword evidence="1" id="KW-0812">Transmembrane</keyword>
<evidence type="ECO:0000313" key="3">
    <source>
        <dbReference type="EMBL" id="PRO67253.1"/>
    </source>
</evidence>